<evidence type="ECO:0000313" key="1">
    <source>
        <dbReference type="EMBL" id="AAK25441.1"/>
    </source>
</evidence>
<dbReference type="EnsemblBacteria" id="AAK25441">
    <property type="protein sequence ID" value="AAK25441"/>
    <property type="gene ID" value="CC_3479"/>
</dbReference>
<evidence type="ECO:0000313" key="2">
    <source>
        <dbReference type="Proteomes" id="UP000001816"/>
    </source>
</evidence>
<dbReference type="BioCyc" id="CAULO:CC3479-MONOMER"/>
<dbReference type="eggNOG" id="ENOG5033QG1">
    <property type="taxonomic scope" value="Bacteria"/>
</dbReference>
<dbReference type="KEGG" id="ccr:CC_3479"/>
<dbReference type="AlphaFoldDB" id="Q9A2S7"/>
<dbReference type="STRING" id="190650.CC_3479"/>
<gene>
    <name evidence="1" type="ordered locus">CC_3479</name>
</gene>
<protein>
    <submittedName>
        <fullName evidence="1">Uncharacterized protein</fullName>
    </submittedName>
</protein>
<dbReference type="HOGENOM" id="CLU_668782_0_0_5"/>
<organism evidence="1 2">
    <name type="scientific">Caulobacter vibrioides (strain ATCC 19089 / CIP 103742 / CB 15)</name>
    <name type="common">Caulobacter crescentus</name>
    <dbReference type="NCBI Taxonomy" id="190650"/>
    <lineage>
        <taxon>Bacteria</taxon>
        <taxon>Pseudomonadati</taxon>
        <taxon>Pseudomonadota</taxon>
        <taxon>Alphaproteobacteria</taxon>
        <taxon>Caulobacterales</taxon>
        <taxon>Caulobacteraceae</taxon>
        <taxon>Caulobacter</taxon>
    </lineage>
</organism>
<proteinExistence type="predicted"/>
<sequence>MGSLLGRDADRRHRPVLEVDGLEVADAFLGDIVADHALALVLQFGQVDIHGVEGLGAVGDDAGVQQGLHQHPEDVGLFLHVLPTHVVGHDLPVLLDHLVGIQAKLAIEIQLLVRRDQVEQQGLEAVRRPVLDDRVLLGRELGHGAVGPDLPELVVEGLVGHHQLQQLLADRVIDVVVEGGEGAHGQTFDQHLHADDLLVDLGRAYDLDQQGLQGRAALDGLAPAGLDVLGEARHVAGLFAGLVGGVFLGALVLEDVAEAGRQVQRALLAVQDRREIPQHRLVDEPRADLRVRQVVRHVVGRQGDDHFLGNQRLVLHVERLVEIDIGLVQRIPEMVVGRGDDLVERGRAVVVPVKFEHRLEIVRRHRVVHGVLGDVPVGHGGAP</sequence>
<dbReference type="PIR" id="E87680">
    <property type="entry name" value="E87680"/>
</dbReference>
<name>Q9A2S7_CAUVC</name>
<dbReference type="EMBL" id="AE005673">
    <property type="protein sequence ID" value="AAK25441.1"/>
    <property type="molecule type" value="Genomic_DNA"/>
</dbReference>
<reference evidence="1 2" key="1">
    <citation type="journal article" date="2001" name="Proc. Natl. Acad. Sci. U.S.A.">
        <title>Complete genome sequence of Caulobacter crescentus.</title>
        <authorList>
            <person name="Nierman W.C."/>
            <person name="Feldblyum T.V."/>
            <person name="Laub M.T."/>
            <person name="Paulsen I.T."/>
            <person name="Nelson K.E."/>
            <person name="Eisen J.A."/>
            <person name="Heidelberg J.F."/>
            <person name="Alley M.R."/>
            <person name="Ohta N."/>
            <person name="Maddock J.R."/>
            <person name="Potocka I."/>
            <person name="Nelson W.C."/>
            <person name="Newton A."/>
            <person name="Stephens C."/>
            <person name="Phadke N.D."/>
            <person name="Ely B."/>
            <person name="DeBoy R.T."/>
            <person name="Dodson R.J."/>
            <person name="Durkin A.S."/>
            <person name="Gwinn M.L."/>
            <person name="Haft D.H."/>
            <person name="Kolonay J.F."/>
            <person name="Smit J."/>
            <person name="Craven M.B."/>
            <person name="Khouri H."/>
            <person name="Shetty J."/>
            <person name="Berry K."/>
            <person name="Utterback T."/>
            <person name="Tran K."/>
            <person name="Wolf A."/>
            <person name="Vamathevan J."/>
            <person name="Ermolaeva M."/>
            <person name="White O."/>
            <person name="Salzberg S.L."/>
            <person name="Venter J.C."/>
            <person name="Shapiro L."/>
            <person name="Fraser C.M."/>
        </authorList>
    </citation>
    <scope>NUCLEOTIDE SEQUENCE [LARGE SCALE GENOMIC DNA]</scope>
    <source>
        <strain evidence="2">ATCC 19089 / CB15</strain>
    </source>
</reference>
<keyword evidence="2" id="KW-1185">Reference proteome</keyword>
<accession>Q9A2S7</accession>
<dbReference type="Proteomes" id="UP000001816">
    <property type="component" value="Chromosome"/>
</dbReference>